<protein>
    <recommendedName>
        <fullName evidence="3">DUF711 domain-containing protein</fullName>
    </recommendedName>
</protein>
<dbReference type="OrthoDB" id="10263808at2759"/>
<name>A0A1Z5KDK9_FISSO</name>
<dbReference type="SUPFAM" id="SSF51998">
    <property type="entry name" value="PFL-like glycyl radical enzymes"/>
    <property type="match status" value="1"/>
</dbReference>
<sequence length="387" mass="42342">MSEQLQQLGHPYQNLFNIRTVTAFVPLQAYDEEGIKHLLQAVQLIHSVKSALQQEGYTVQTSRIATNPFGEWLQQKDELYRLKQLMQEHRIDFCALGPATSMAQVQEWVPQIIQTDYFSCSADLVATDNIMAHALAECVQNIAQTNVLGNFRFAVAASVKAEIPFFPAAKAGHEPAFAIGLENGPLAQFLLQNCQQLSDLADILRNGLTEALLPVQQICEMVSQEQKWRFAGIDTSFNPSLEPEGSIATALESFGHRIGGPGVVAVAAAVTKCLQSLSDIKRTGYCGIMLPLCEDVRLVEHSLQGTLRIMDLLSISHVCGVGVDTVPIPGDVDSNELASLFLDVAAVADRWDKSLTCRVFPLTGKSAGEMTEFDIPQMIDAAILRLS</sequence>
<evidence type="ECO:0000313" key="2">
    <source>
        <dbReference type="Proteomes" id="UP000198406"/>
    </source>
</evidence>
<proteinExistence type="predicted"/>
<comment type="caution">
    <text evidence="1">The sequence shown here is derived from an EMBL/GenBank/DDBJ whole genome shotgun (WGS) entry which is preliminary data.</text>
</comment>
<dbReference type="Gene3D" id="3.20.70.20">
    <property type="match status" value="1"/>
</dbReference>
<dbReference type="Pfam" id="PF05167">
    <property type="entry name" value="DUF711"/>
    <property type="match status" value="1"/>
</dbReference>
<dbReference type="PANTHER" id="PTHR37560:SF2">
    <property type="entry name" value="DUF711 DOMAIN-CONTAINING PROTEIN"/>
    <property type="match status" value="1"/>
</dbReference>
<evidence type="ECO:0000313" key="1">
    <source>
        <dbReference type="EMBL" id="GAX24191.1"/>
    </source>
</evidence>
<dbReference type="InParanoid" id="A0A1Z5KDK9"/>
<dbReference type="Proteomes" id="UP000198406">
    <property type="component" value="Unassembled WGS sequence"/>
</dbReference>
<evidence type="ECO:0008006" key="3">
    <source>
        <dbReference type="Google" id="ProtNLM"/>
    </source>
</evidence>
<reference evidence="1 2" key="1">
    <citation type="journal article" date="2015" name="Plant Cell">
        <title>Oil accumulation by the oleaginous diatom Fistulifera solaris as revealed by the genome and transcriptome.</title>
        <authorList>
            <person name="Tanaka T."/>
            <person name="Maeda Y."/>
            <person name="Veluchamy A."/>
            <person name="Tanaka M."/>
            <person name="Abida H."/>
            <person name="Marechal E."/>
            <person name="Bowler C."/>
            <person name="Muto M."/>
            <person name="Sunaga Y."/>
            <person name="Tanaka M."/>
            <person name="Yoshino T."/>
            <person name="Taniguchi T."/>
            <person name="Fukuda Y."/>
            <person name="Nemoto M."/>
            <person name="Matsumoto M."/>
            <person name="Wong P.S."/>
            <person name="Aburatani S."/>
            <person name="Fujibuchi W."/>
        </authorList>
    </citation>
    <scope>NUCLEOTIDE SEQUENCE [LARGE SCALE GENOMIC DNA]</scope>
    <source>
        <strain evidence="1 2">JPCC DA0580</strain>
    </source>
</reference>
<organism evidence="1 2">
    <name type="scientific">Fistulifera solaris</name>
    <name type="common">Oleaginous diatom</name>
    <dbReference type="NCBI Taxonomy" id="1519565"/>
    <lineage>
        <taxon>Eukaryota</taxon>
        <taxon>Sar</taxon>
        <taxon>Stramenopiles</taxon>
        <taxon>Ochrophyta</taxon>
        <taxon>Bacillariophyta</taxon>
        <taxon>Bacillariophyceae</taxon>
        <taxon>Bacillariophycidae</taxon>
        <taxon>Naviculales</taxon>
        <taxon>Naviculaceae</taxon>
        <taxon>Fistulifera</taxon>
    </lineage>
</organism>
<dbReference type="InterPro" id="IPR007841">
    <property type="entry name" value="UPF0210"/>
</dbReference>
<dbReference type="PANTHER" id="PTHR37560">
    <property type="entry name" value="UPF0210 PROTEIN SPR0218"/>
    <property type="match status" value="1"/>
</dbReference>
<accession>A0A1Z5KDK9</accession>
<dbReference type="AlphaFoldDB" id="A0A1Z5KDK9"/>
<keyword evidence="2" id="KW-1185">Reference proteome</keyword>
<dbReference type="EMBL" id="BDSP01000207">
    <property type="protein sequence ID" value="GAX24191.1"/>
    <property type="molecule type" value="Genomic_DNA"/>
</dbReference>
<gene>
    <name evidence="1" type="ORF">FisN_4Lh280</name>
</gene>